<dbReference type="Pfam" id="PF01636">
    <property type="entry name" value="APH"/>
    <property type="match status" value="1"/>
</dbReference>
<dbReference type="Gene3D" id="3.90.1200.10">
    <property type="match status" value="1"/>
</dbReference>
<keyword evidence="3" id="KW-1185">Reference proteome</keyword>
<dbReference type="InterPro" id="IPR011009">
    <property type="entry name" value="Kinase-like_dom_sf"/>
</dbReference>
<comment type="caution">
    <text evidence="2">The sequence shown here is derived from an EMBL/GenBank/DDBJ whole genome shotgun (WGS) entry which is preliminary data.</text>
</comment>
<evidence type="ECO:0000313" key="2">
    <source>
        <dbReference type="EMBL" id="EAZ90030.1"/>
    </source>
</evidence>
<gene>
    <name evidence="2" type="ORF">CY0110_20845</name>
</gene>
<dbReference type="OrthoDB" id="581471at2"/>
<proteinExistence type="predicted"/>
<name>A3IU56_9CHRO</name>
<dbReference type="eggNOG" id="COG0510">
    <property type="taxonomic scope" value="Bacteria"/>
</dbReference>
<dbReference type="EMBL" id="AAXW01000032">
    <property type="protein sequence ID" value="EAZ90030.1"/>
    <property type="molecule type" value="Genomic_DNA"/>
</dbReference>
<feature type="domain" description="Aminoglycoside phosphotransferase" evidence="1">
    <location>
        <begin position="180"/>
        <end position="257"/>
    </location>
</feature>
<reference evidence="2 3" key="1">
    <citation type="submission" date="2007-03" db="EMBL/GenBank/DDBJ databases">
        <authorList>
            <person name="Stal L."/>
            <person name="Ferriera S."/>
            <person name="Johnson J."/>
            <person name="Kravitz S."/>
            <person name="Beeson K."/>
            <person name="Sutton G."/>
            <person name="Rogers Y.-H."/>
            <person name="Friedman R."/>
            <person name="Frazier M."/>
            <person name="Venter J.C."/>
        </authorList>
    </citation>
    <scope>NUCLEOTIDE SEQUENCE [LARGE SCALE GENOMIC DNA]</scope>
    <source>
        <strain evidence="2 3">CCY0110</strain>
    </source>
</reference>
<protein>
    <recommendedName>
        <fullName evidence="1">Aminoglycoside phosphotransferase domain-containing protein</fullName>
    </recommendedName>
</protein>
<sequence>MNIQVKDSFNLLSEPNLFFLKDALCPNQVKNVLKQSFPDIINNNVLSSIQVIRYKAKKRCLIEYQFKGEEEFSLLGKVRFKGTDTKSYYLQNYLWENGFDDHSLDTVSVPQPIGVIPQWKMWLQRKVPGYTTTLLLGKPDGIDLAEKIAYAAYKLHKFPAKTDHYHTIDNELHILYEKLPLVIELYPYWKSRIRAILKECDRLGKSLSYIPSIGIHRDFYADQIIINHSRLYLLDLDLYCYGDPSLDIGNFIAHITEYSLRVLGDFQVLQDREIALQEAFIQLTGEESRKRIMIYKFLTLVRHIYISTKIKERNAYTEDLIRLCESYLEIDG</sequence>
<accession>A3IU56</accession>
<organism evidence="2 3">
    <name type="scientific">Crocosphaera chwakensis CCY0110</name>
    <dbReference type="NCBI Taxonomy" id="391612"/>
    <lineage>
        <taxon>Bacteria</taxon>
        <taxon>Bacillati</taxon>
        <taxon>Cyanobacteriota</taxon>
        <taxon>Cyanophyceae</taxon>
        <taxon>Oscillatoriophycideae</taxon>
        <taxon>Chroococcales</taxon>
        <taxon>Aphanothecaceae</taxon>
        <taxon>Crocosphaera</taxon>
        <taxon>Crocosphaera chwakensis</taxon>
    </lineage>
</organism>
<evidence type="ECO:0000313" key="3">
    <source>
        <dbReference type="Proteomes" id="UP000003781"/>
    </source>
</evidence>
<evidence type="ECO:0000259" key="1">
    <source>
        <dbReference type="Pfam" id="PF01636"/>
    </source>
</evidence>
<dbReference type="InterPro" id="IPR002575">
    <property type="entry name" value="Aminoglycoside_PTrfase"/>
</dbReference>
<dbReference type="SUPFAM" id="SSF56112">
    <property type="entry name" value="Protein kinase-like (PK-like)"/>
    <property type="match status" value="1"/>
</dbReference>
<dbReference type="AlphaFoldDB" id="A3IU56"/>
<dbReference type="Proteomes" id="UP000003781">
    <property type="component" value="Unassembled WGS sequence"/>
</dbReference>
<dbReference type="RefSeq" id="WP_008276911.1">
    <property type="nucleotide sequence ID" value="NZ_AAXW01000032.1"/>
</dbReference>